<gene>
    <name evidence="1" type="ORF">CLRAG_00820</name>
</gene>
<organism evidence="1 2">
    <name type="scientific">Clostridium ragsdalei P11</name>
    <dbReference type="NCBI Taxonomy" id="1353534"/>
    <lineage>
        <taxon>Bacteria</taxon>
        <taxon>Bacillati</taxon>
        <taxon>Bacillota</taxon>
        <taxon>Clostridia</taxon>
        <taxon>Eubacteriales</taxon>
        <taxon>Clostridiaceae</taxon>
        <taxon>Clostridium</taxon>
    </lineage>
</organism>
<reference evidence="1 2" key="1">
    <citation type="journal article" date="2012" name="Front. Microbiol.">
        <title>Draft Genome Sequence of the Virulent Strain 01-B526 of the Fish Pathogen Aeromonas salmonicida.</title>
        <authorList>
            <person name="Charette S.J."/>
            <person name="Brochu F."/>
            <person name="Boyle B."/>
            <person name="Filion G."/>
            <person name="Tanaka K.H."/>
            <person name="Derome N."/>
        </authorList>
    </citation>
    <scope>NUCLEOTIDE SEQUENCE [LARGE SCALE GENOMIC DNA]</scope>
    <source>
        <strain evidence="1 2">P11</strain>
    </source>
</reference>
<keyword evidence="2" id="KW-1185">Reference proteome</keyword>
<name>A0A1A6B4H8_9CLOT</name>
<dbReference type="EMBL" id="LROS01000001">
    <property type="protein sequence ID" value="OBR97163.1"/>
    <property type="molecule type" value="Genomic_DNA"/>
</dbReference>
<accession>A0A1A6B4H8</accession>
<dbReference type="RefSeq" id="WP_065076544.1">
    <property type="nucleotide sequence ID" value="NZ_LROS01000001.1"/>
</dbReference>
<sequence>MDNKGFKDLENFYLAYKSRFKEYMQINKLEDVPKILLMHWGGIVIETYIKHILVQISGAKKCNSSGNLWYTMDGFNYTIKQGNMRKNKYKNYICTENPGHAIEGGIRSIDFLNELITSNIKILRDVKVVEDPLRKESKNGFIDLRYIAPESVDRLDKLFIEWNESFKSLLKWLIENTKNIEVRMDE</sequence>
<dbReference type="AlphaFoldDB" id="A0A1A6B4H8"/>
<evidence type="ECO:0000313" key="2">
    <source>
        <dbReference type="Proteomes" id="UP000093954"/>
    </source>
</evidence>
<comment type="caution">
    <text evidence="1">The sequence shown here is derived from an EMBL/GenBank/DDBJ whole genome shotgun (WGS) entry which is preliminary data.</text>
</comment>
<protein>
    <submittedName>
        <fullName evidence="1">Uncharacterized protein</fullName>
    </submittedName>
</protein>
<proteinExistence type="predicted"/>
<dbReference type="PATRIC" id="fig|1353534.3.peg.82"/>
<evidence type="ECO:0000313" key="1">
    <source>
        <dbReference type="EMBL" id="OBR97163.1"/>
    </source>
</evidence>
<dbReference type="Proteomes" id="UP000093954">
    <property type="component" value="Unassembled WGS sequence"/>
</dbReference>